<dbReference type="Gene3D" id="2.60.60.20">
    <property type="entry name" value="PLAT/LH2 domain"/>
    <property type="match status" value="1"/>
</dbReference>
<feature type="transmembrane region" description="Helical" evidence="8">
    <location>
        <begin position="708"/>
        <end position="727"/>
    </location>
</feature>
<dbReference type="GO" id="GO:0050982">
    <property type="term" value="P:detection of mechanical stimulus"/>
    <property type="evidence" value="ECO:0000318"/>
    <property type="project" value="GO_Central"/>
</dbReference>
<dbReference type="InterPro" id="IPR051223">
    <property type="entry name" value="Polycystin"/>
</dbReference>
<feature type="transmembrane region" description="Helical" evidence="8">
    <location>
        <begin position="548"/>
        <end position="574"/>
    </location>
</feature>
<dbReference type="InterPro" id="IPR046338">
    <property type="entry name" value="GAIN_dom_sf"/>
</dbReference>
<organism evidence="10 11">
    <name type="scientific">Branchiostoma floridae</name>
    <name type="common">Florida lancelet</name>
    <name type="synonym">Amphioxus</name>
    <dbReference type="NCBI Taxonomy" id="7739"/>
    <lineage>
        <taxon>Eukaryota</taxon>
        <taxon>Metazoa</taxon>
        <taxon>Chordata</taxon>
        <taxon>Cephalochordata</taxon>
        <taxon>Leptocardii</taxon>
        <taxon>Amphioxiformes</taxon>
        <taxon>Branchiostomatidae</taxon>
        <taxon>Branchiostoma</taxon>
    </lineage>
</organism>
<evidence type="ECO:0000256" key="6">
    <source>
        <dbReference type="PROSITE-ProRule" id="PRU00152"/>
    </source>
</evidence>
<dbReference type="SMART" id="SM00308">
    <property type="entry name" value="LH2"/>
    <property type="match status" value="1"/>
</dbReference>
<dbReference type="PANTHER" id="PTHR10877">
    <property type="entry name" value="POLYCYSTIN FAMILY MEMBER"/>
    <property type="match status" value="1"/>
</dbReference>
<dbReference type="SUPFAM" id="SSF49723">
    <property type="entry name" value="Lipase/lipooxygenase domain (PLAT/LH2 domain)"/>
    <property type="match status" value="1"/>
</dbReference>
<name>A0A9J7LW66_BRAFL</name>
<dbReference type="AlphaFoldDB" id="A0A9J7LW66"/>
<evidence type="ECO:0000256" key="7">
    <source>
        <dbReference type="SAM" id="MobiDB-lite"/>
    </source>
</evidence>
<evidence type="ECO:0000256" key="1">
    <source>
        <dbReference type="ARBA" id="ARBA00004141"/>
    </source>
</evidence>
<evidence type="ECO:0000256" key="3">
    <source>
        <dbReference type="ARBA" id="ARBA00022692"/>
    </source>
</evidence>
<comment type="subcellular location">
    <subcellularLocation>
        <location evidence="1">Membrane</location>
        <topology evidence="1">Multi-pass membrane protein</topology>
    </subcellularLocation>
</comment>
<gene>
    <name evidence="11" type="primary">LOC118424957</name>
</gene>
<feature type="transmembrane region" description="Helical" evidence="8">
    <location>
        <begin position="258"/>
        <end position="277"/>
    </location>
</feature>
<keyword evidence="10" id="KW-1185">Reference proteome</keyword>
<dbReference type="OMA" id="SFWEWVT"/>
<dbReference type="RefSeq" id="XP_035689658.1">
    <property type="nucleotide sequence ID" value="XM_035833765.1"/>
</dbReference>
<feature type="region of interest" description="Disordered" evidence="7">
    <location>
        <begin position="670"/>
        <end position="698"/>
    </location>
</feature>
<evidence type="ECO:0000256" key="4">
    <source>
        <dbReference type="ARBA" id="ARBA00022989"/>
    </source>
</evidence>
<reference evidence="10" key="1">
    <citation type="journal article" date="2020" name="Nat. Ecol. Evol.">
        <title>Deeply conserved synteny resolves early events in vertebrate evolution.</title>
        <authorList>
            <person name="Simakov O."/>
            <person name="Marletaz F."/>
            <person name="Yue J.X."/>
            <person name="O'Connell B."/>
            <person name="Jenkins J."/>
            <person name="Brandt A."/>
            <person name="Calef R."/>
            <person name="Tung C.H."/>
            <person name="Huang T.K."/>
            <person name="Schmutz J."/>
            <person name="Satoh N."/>
            <person name="Yu J.K."/>
            <person name="Putnam N.H."/>
            <person name="Green R.E."/>
            <person name="Rokhsar D.S."/>
        </authorList>
    </citation>
    <scope>NUCLEOTIDE SEQUENCE [LARGE SCALE GENOMIC DNA]</scope>
    <source>
        <strain evidence="10">S238N-H82</strain>
    </source>
</reference>
<dbReference type="GO" id="GO:0005262">
    <property type="term" value="F:calcium channel activity"/>
    <property type="evidence" value="ECO:0000318"/>
    <property type="project" value="GO_Central"/>
</dbReference>
<dbReference type="SMART" id="SM00303">
    <property type="entry name" value="GPS"/>
    <property type="match status" value="1"/>
</dbReference>
<dbReference type="PROSITE" id="PS50095">
    <property type="entry name" value="PLAT"/>
    <property type="match status" value="1"/>
</dbReference>
<accession>A0A9J7LW66</accession>
<dbReference type="GeneID" id="118424957"/>
<protein>
    <submittedName>
        <fullName evidence="11">Polycystic kidney disease protein 1-like 2</fullName>
    </submittedName>
</protein>
<dbReference type="InterPro" id="IPR036392">
    <property type="entry name" value="PLAT/LH2_dom_sf"/>
</dbReference>
<dbReference type="PANTHER" id="PTHR10877:SF194">
    <property type="entry name" value="LOCATION OF VULVA DEFECTIVE 1"/>
    <property type="match status" value="1"/>
</dbReference>
<dbReference type="InterPro" id="IPR046791">
    <property type="entry name" value="Polycystin_dom"/>
</dbReference>
<dbReference type="Pfam" id="PF01825">
    <property type="entry name" value="GPS"/>
    <property type="match status" value="1"/>
</dbReference>
<feature type="transmembrane region" description="Helical" evidence="8">
    <location>
        <begin position="586"/>
        <end position="616"/>
    </location>
</feature>
<dbReference type="Pfam" id="PF20519">
    <property type="entry name" value="Polycystin_dom"/>
    <property type="match status" value="1"/>
</dbReference>
<dbReference type="Gene3D" id="2.60.220.50">
    <property type="match status" value="1"/>
</dbReference>
<evidence type="ECO:0000259" key="9">
    <source>
        <dbReference type="PROSITE" id="PS50095"/>
    </source>
</evidence>
<sequence length="874" mass="99160">MLNLSLQNTFYESNFNPFEYSNNSNVIQADIPGLSVKCANRTLPVSNLGEPIDILTRRENKSLDDVVYIFNSAAPLGELSTFPFFAKKNMSSFGIVVEFNNVLYPQPVTMYLSKHVPPTTDNYNWTTTLPVPDEQLFSIKWINNTFLTADPYMWHLPGSADVVNMTKYYVGVQFGSELDVGSEDVVDFNLTVFETSCVYFAEEPIHLWQSDGCSAGAMSNMTHMHCRCDHLTKFSGFVAPNILDIQEALSANVLENPAGLVLVLAVFGSYLFLLLFSRKEDRKDLTKVGVWILPGHRLNPRRDCQYLITVYTGFKGNAGTTAEISIVLHGFKKSSPTITFRDPKRMLFEKGSVDSFLVSTEQPLGGLTHMQVWHNNAGYSPAWFLNQVIVVNRGNNETTYFLANRWLALDEDDGEIHRIIPMATLEDLTKFRNVFLAKSSRDMNDGHLWFSVAGRPARSPFTRVQRLSCCLTLLYSTMLTNIMFFGRGDDFDPPEPLSFAADRPSVGLRIKKNNDIAASNVQPTVKVDNDRTVKGNEERSVPEKKFTLPWWVVYLGWLLVWSTGFVAAFFTVLYTLSFGRAKAEAWVFTFVTSFFTDLFLVQPFKLMLFAMMFALLTRKPFEDEDPRPAPLEEDEEYLKPEIQFDEVQSSRRFGSATGWMRYMGMGRAPKYAPDSKPPDEERTTSPPDESELAEARARSAEKRKRRAAVLEVLVFGLFVTVIMLTAYQERSPLAFYMTQNVKEHVFGSAEELPDIKDIPSFWEWVTDSLIPATHSQDWYNGKAYPSDMVLPDMLTHQLGTAQLRQVRLVPGQLCVTPEQMPSFAPRCTIAFANLKADTEDYMQTRRTVQNVCLLPLEIPDLQKLAPTMPWGDLR</sequence>
<reference evidence="11" key="2">
    <citation type="submission" date="2025-08" db="UniProtKB">
        <authorList>
            <consortium name="RefSeq"/>
        </authorList>
    </citation>
    <scope>IDENTIFICATION</scope>
    <source>
        <strain evidence="11">S238N-H82</strain>
        <tissue evidence="11">Testes</tissue>
    </source>
</reference>
<dbReference type="InterPro" id="IPR001024">
    <property type="entry name" value="PLAT/LH2_dom"/>
</dbReference>
<keyword evidence="5 8" id="KW-0472">Membrane</keyword>
<evidence type="ECO:0000256" key="5">
    <source>
        <dbReference type="ARBA" id="ARBA00023136"/>
    </source>
</evidence>
<feature type="domain" description="PLAT" evidence="9">
    <location>
        <begin position="304"/>
        <end position="421"/>
    </location>
</feature>
<dbReference type="InterPro" id="IPR000203">
    <property type="entry name" value="GPS"/>
</dbReference>
<dbReference type="KEGG" id="bfo:118424957"/>
<keyword evidence="4 8" id="KW-1133">Transmembrane helix</keyword>
<keyword evidence="3 8" id="KW-0812">Transmembrane</keyword>
<comment type="caution">
    <text evidence="6">Lacks conserved residue(s) required for the propagation of feature annotation.</text>
</comment>
<dbReference type="OrthoDB" id="2121937at2759"/>
<evidence type="ECO:0000256" key="8">
    <source>
        <dbReference type="SAM" id="Phobius"/>
    </source>
</evidence>
<dbReference type="Proteomes" id="UP000001554">
    <property type="component" value="Chromosome 10"/>
</dbReference>
<dbReference type="GO" id="GO:0016020">
    <property type="term" value="C:membrane"/>
    <property type="evidence" value="ECO:0000318"/>
    <property type="project" value="GO_Central"/>
</dbReference>
<comment type="similarity">
    <text evidence="2">Belongs to the polycystin family.</text>
</comment>
<evidence type="ECO:0000256" key="2">
    <source>
        <dbReference type="ARBA" id="ARBA00007200"/>
    </source>
</evidence>
<dbReference type="Pfam" id="PF01477">
    <property type="entry name" value="PLAT"/>
    <property type="match status" value="1"/>
</dbReference>
<dbReference type="FunFam" id="2.60.60.20:FF:000019">
    <property type="entry name" value="Uncharacterized protein"/>
    <property type="match status" value="1"/>
</dbReference>
<evidence type="ECO:0000313" key="11">
    <source>
        <dbReference type="RefSeq" id="XP_035689658.1"/>
    </source>
</evidence>
<evidence type="ECO:0000313" key="10">
    <source>
        <dbReference type="Proteomes" id="UP000001554"/>
    </source>
</evidence>
<proteinExistence type="inferred from homology"/>